<keyword evidence="3" id="KW-0732">Signal</keyword>
<dbReference type="InterPro" id="IPR032599">
    <property type="entry name" value="YcdB/YcdC_rep_domain"/>
</dbReference>
<keyword evidence="1" id="KW-0677">Repeat</keyword>
<dbReference type="InterPro" id="IPR001119">
    <property type="entry name" value="SLH_dom"/>
</dbReference>
<sequence>MKRLLHLLLALALLATLTLPVSAAGAEDRLTQVTLKVKETLDIGDEYDTFSGDLQESIRPFWSLHWSGGEQGLEVVAGEDGKIYQFYRYGEDFSSSDSSVPSLPAVSRAQAQEAAQAFLDKVLTSGESVTWNQGSARPGDRSYFFSGTILLHNLPSPFTFSLDVSTADASILSFSRSDLDRPYEEGVPSPTAQISPADAGSTLRTTLQLRLEYVRDGEEKTAVLCYLPELDGEYYVDAASGELVNLSALYQELDKGAGSTAEDNATASPENGGLSQAEQEGIAKLEGVQSKEALDQSVRAQTALGLEGTNLSAFAYATEDEEEQVLATLTYTRPLEEGFWRRRVTVDAWTGAVETVSSSRPRDENAAPTLTLEEAQSTAEAYVNTLWNAQMEQSALYHSADAVDGSFYSFQYAQQVNGYFFPEHDIQVEIDPADGTIAYLSHTFDETVTFDSADNLITPEAAMDAYFSAYTVTLGYQAVPVALDPNAPEAAPLLSYGYSYSYALRLGYTLESESSIRGVDAKTGAVLVRELRYNTLTYDDLEGFWGKNQALTLAEYGVGWQGGSLRPNDTLTQLDLVALLASTHGYSYSPDEDDADDLYAYAYRYGILTPEQRQDAAQVTRLELVQLLLDSAGYGNIARLEGIYRCDYTDANTIPAGQLGYAALAQGLGLVAGDSAGRFAPDRPATRVEAIAILYQFMIR</sequence>
<feature type="chain" id="PRO_5038604074" evidence="3">
    <location>
        <begin position="24"/>
        <end position="700"/>
    </location>
</feature>
<evidence type="ECO:0000256" key="3">
    <source>
        <dbReference type="SAM" id="SignalP"/>
    </source>
</evidence>
<evidence type="ECO:0000313" key="5">
    <source>
        <dbReference type="EMBL" id="HIY21729.1"/>
    </source>
</evidence>
<dbReference type="Proteomes" id="UP000823868">
    <property type="component" value="Unassembled WGS sequence"/>
</dbReference>
<protein>
    <submittedName>
        <fullName evidence="5">S-layer homology domain-containing protein</fullName>
    </submittedName>
</protein>
<evidence type="ECO:0000256" key="1">
    <source>
        <dbReference type="ARBA" id="ARBA00022737"/>
    </source>
</evidence>
<name>A0A9D1Y8W7_9FIRM</name>
<dbReference type="EMBL" id="DXDX01000138">
    <property type="protein sequence ID" value="HIY21729.1"/>
    <property type="molecule type" value="Genomic_DNA"/>
</dbReference>
<dbReference type="Pfam" id="PF16244">
    <property type="entry name" value="DUF4901"/>
    <property type="match status" value="1"/>
</dbReference>
<evidence type="ECO:0000256" key="2">
    <source>
        <dbReference type="SAM" id="MobiDB-lite"/>
    </source>
</evidence>
<comment type="caution">
    <text evidence="5">The sequence shown here is derived from an EMBL/GenBank/DDBJ whole genome shotgun (WGS) entry which is preliminary data.</text>
</comment>
<gene>
    <name evidence="5" type="ORF">H9841_07515</name>
</gene>
<organism evidence="5 6">
    <name type="scientific">Candidatus Flavonifractor merdigallinarum</name>
    <dbReference type="NCBI Taxonomy" id="2838589"/>
    <lineage>
        <taxon>Bacteria</taxon>
        <taxon>Bacillati</taxon>
        <taxon>Bacillota</taxon>
        <taxon>Clostridia</taxon>
        <taxon>Eubacteriales</taxon>
        <taxon>Oscillospiraceae</taxon>
        <taxon>Flavonifractor</taxon>
    </lineage>
</organism>
<feature type="region of interest" description="Disordered" evidence="2">
    <location>
        <begin position="259"/>
        <end position="279"/>
    </location>
</feature>
<dbReference type="Pfam" id="PF00395">
    <property type="entry name" value="SLH"/>
    <property type="match status" value="1"/>
</dbReference>
<accession>A0A9D1Y8W7</accession>
<feature type="signal peptide" evidence="3">
    <location>
        <begin position="1"/>
        <end position="23"/>
    </location>
</feature>
<reference evidence="5" key="1">
    <citation type="journal article" date="2021" name="PeerJ">
        <title>Extensive microbial diversity within the chicken gut microbiome revealed by metagenomics and culture.</title>
        <authorList>
            <person name="Gilroy R."/>
            <person name="Ravi A."/>
            <person name="Getino M."/>
            <person name="Pursley I."/>
            <person name="Horton D.L."/>
            <person name="Alikhan N.F."/>
            <person name="Baker D."/>
            <person name="Gharbi K."/>
            <person name="Hall N."/>
            <person name="Watson M."/>
            <person name="Adriaenssens E.M."/>
            <person name="Foster-Nyarko E."/>
            <person name="Jarju S."/>
            <person name="Secka A."/>
            <person name="Antonio M."/>
            <person name="Oren A."/>
            <person name="Chaudhuri R.R."/>
            <person name="La Ragione R."/>
            <person name="Hildebrand F."/>
            <person name="Pallen M.J."/>
        </authorList>
    </citation>
    <scope>NUCLEOTIDE SEQUENCE</scope>
    <source>
        <strain evidence="5">ChiBcec16_6824</strain>
    </source>
</reference>
<feature type="domain" description="SLH" evidence="4">
    <location>
        <begin position="645"/>
        <end position="700"/>
    </location>
</feature>
<feature type="compositionally biased region" description="Polar residues" evidence="2">
    <location>
        <begin position="261"/>
        <end position="278"/>
    </location>
</feature>
<dbReference type="AlphaFoldDB" id="A0A9D1Y8W7"/>
<proteinExistence type="predicted"/>
<evidence type="ECO:0000313" key="6">
    <source>
        <dbReference type="Proteomes" id="UP000823868"/>
    </source>
</evidence>
<reference evidence="5" key="2">
    <citation type="submission" date="2021-04" db="EMBL/GenBank/DDBJ databases">
        <authorList>
            <person name="Gilroy R."/>
        </authorList>
    </citation>
    <scope>NUCLEOTIDE SEQUENCE</scope>
    <source>
        <strain evidence="5">ChiBcec16_6824</strain>
    </source>
</reference>
<dbReference type="PROSITE" id="PS51272">
    <property type="entry name" value="SLH"/>
    <property type="match status" value="1"/>
</dbReference>
<evidence type="ECO:0000259" key="4">
    <source>
        <dbReference type="PROSITE" id="PS51272"/>
    </source>
</evidence>